<protein>
    <submittedName>
        <fullName evidence="1">YkgJ family cysteine cluster protein</fullName>
    </submittedName>
</protein>
<name>A0A6P1M238_9BACT</name>
<dbReference type="EMBL" id="CP047593">
    <property type="protein sequence ID" value="QHI68889.1"/>
    <property type="molecule type" value="Genomic_DNA"/>
</dbReference>
<reference evidence="1 2" key="1">
    <citation type="submission" date="2020-01" db="EMBL/GenBank/DDBJ databases">
        <title>Ponticoccus aerotolerans gen. nov., sp. nov., an anaerobic bacterium and proposal of Ponticoccusceae fam. nov., Ponticoccusles ord. nov. and Ponticoccuse classis nov. in the phylum Kiritimatiellaeota.</title>
        <authorList>
            <person name="Zhou L.Y."/>
            <person name="Du Z.J."/>
        </authorList>
    </citation>
    <scope>NUCLEOTIDE SEQUENCE [LARGE SCALE GENOMIC DNA]</scope>
    <source>
        <strain evidence="1 2">S-5007</strain>
    </source>
</reference>
<proteinExistence type="predicted"/>
<keyword evidence="2" id="KW-1185">Reference proteome</keyword>
<evidence type="ECO:0000313" key="1">
    <source>
        <dbReference type="EMBL" id="QHI68889.1"/>
    </source>
</evidence>
<dbReference type="InterPro" id="IPR005358">
    <property type="entry name" value="Puta_zinc/iron-chelating_dom"/>
</dbReference>
<organism evidence="1 2">
    <name type="scientific">Tichowtungia aerotolerans</name>
    <dbReference type="NCBI Taxonomy" id="2697043"/>
    <lineage>
        <taxon>Bacteria</taxon>
        <taxon>Pseudomonadati</taxon>
        <taxon>Kiritimatiellota</taxon>
        <taxon>Tichowtungiia</taxon>
        <taxon>Tichowtungiales</taxon>
        <taxon>Tichowtungiaceae</taxon>
        <taxon>Tichowtungia</taxon>
    </lineage>
</organism>
<dbReference type="Pfam" id="PF03692">
    <property type="entry name" value="CxxCxxCC"/>
    <property type="match status" value="1"/>
</dbReference>
<accession>A0A6P1M238</accession>
<dbReference type="RefSeq" id="WP_160627645.1">
    <property type="nucleotide sequence ID" value="NZ_CP047593.1"/>
</dbReference>
<gene>
    <name evidence="1" type="ORF">GT409_05290</name>
</gene>
<dbReference type="KEGG" id="taer:GT409_05290"/>
<dbReference type="AlphaFoldDB" id="A0A6P1M238"/>
<evidence type="ECO:0000313" key="2">
    <source>
        <dbReference type="Proteomes" id="UP000464954"/>
    </source>
</evidence>
<sequence>MTAETTERSFICQRCGTCCRWPGHVLLTDGDISRMAAATGLSEEDFIEQYTVLASNRRQLSLTEYEDGRCVFLTDEGCAFYDARPEQCRNFPHTWRVAEGCPALEAMDKSTLKR</sequence>
<dbReference type="PANTHER" id="PTHR35866">
    <property type="entry name" value="PUTATIVE-RELATED"/>
    <property type="match status" value="1"/>
</dbReference>
<dbReference type="PANTHER" id="PTHR35866:SF1">
    <property type="entry name" value="YKGJ FAMILY CYSTEINE CLUSTER PROTEIN"/>
    <property type="match status" value="1"/>
</dbReference>
<dbReference type="Proteomes" id="UP000464954">
    <property type="component" value="Chromosome"/>
</dbReference>